<dbReference type="EMBL" id="CH480815">
    <property type="protein sequence ID" value="EDW42259.1"/>
    <property type="molecule type" value="Genomic_DNA"/>
</dbReference>
<evidence type="ECO:0000313" key="2">
    <source>
        <dbReference type="EMBL" id="EDW42259.1"/>
    </source>
</evidence>
<gene>
    <name evidence="2" type="primary">Dsec\GM24138</name>
    <name evidence="2" type="ORF">Dsec_GM24138</name>
</gene>
<feature type="compositionally biased region" description="Basic and acidic residues" evidence="1">
    <location>
        <begin position="47"/>
        <end position="59"/>
    </location>
</feature>
<evidence type="ECO:0000256" key="1">
    <source>
        <dbReference type="SAM" id="MobiDB-lite"/>
    </source>
</evidence>
<dbReference type="Proteomes" id="UP000001292">
    <property type="component" value="Unassembled WGS sequence"/>
</dbReference>
<accession>B4HF85</accession>
<organism evidence="3">
    <name type="scientific">Drosophila sechellia</name>
    <name type="common">Fruit fly</name>
    <dbReference type="NCBI Taxonomy" id="7238"/>
    <lineage>
        <taxon>Eukaryota</taxon>
        <taxon>Metazoa</taxon>
        <taxon>Ecdysozoa</taxon>
        <taxon>Arthropoda</taxon>
        <taxon>Hexapoda</taxon>
        <taxon>Insecta</taxon>
        <taxon>Pterygota</taxon>
        <taxon>Neoptera</taxon>
        <taxon>Endopterygota</taxon>
        <taxon>Diptera</taxon>
        <taxon>Brachycera</taxon>
        <taxon>Muscomorpha</taxon>
        <taxon>Ephydroidea</taxon>
        <taxon>Drosophilidae</taxon>
        <taxon>Drosophila</taxon>
        <taxon>Sophophora</taxon>
    </lineage>
</organism>
<evidence type="ECO:0000313" key="3">
    <source>
        <dbReference type="Proteomes" id="UP000001292"/>
    </source>
</evidence>
<name>B4HF85_DROSE</name>
<reference evidence="2 3" key="1">
    <citation type="journal article" date="2007" name="Nature">
        <title>Evolution of genes and genomes on the Drosophila phylogeny.</title>
        <authorList>
            <consortium name="Drosophila 12 Genomes Consortium"/>
            <person name="Clark A.G."/>
            <person name="Eisen M.B."/>
            <person name="Smith D.R."/>
            <person name="Bergman C.M."/>
            <person name="Oliver B."/>
            <person name="Markow T.A."/>
            <person name="Kaufman T.C."/>
            <person name="Kellis M."/>
            <person name="Gelbart W."/>
            <person name="Iyer V.N."/>
            <person name="Pollard D.A."/>
            <person name="Sackton T.B."/>
            <person name="Larracuente A.M."/>
            <person name="Singh N.D."/>
            <person name="Abad J.P."/>
            <person name="Abt D.N."/>
            <person name="Adryan B."/>
            <person name="Aguade M."/>
            <person name="Akashi H."/>
            <person name="Anderson W.W."/>
            <person name="Aquadro C.F."/>
            <person name="Ardell D.H."/>
            <person name="Arguello R."/>
            <person name="Artieri C.G."/>
            <person name="Barbash D.A."/>
            <person name="Barker D."/>
            <person name="Barsanti P."/>
            <person name="Batterham P."/>
            <person name="Batzoglou S."/>
            <person name="Begun D."/>
            <person name="Bhutkar A."/>
            <person name="Blanco E."/>
            <person name="Bosak S.A."/>
            <person name="Bradley R.K."/>
            <person name="Brand A.D."/>
            <person name="Brent M.R."/>
            <person name="Brooks A.N."/>
            <person name="Brown R.H."/>
            <person name="Butlin R.K."/>
            <person name="Caggese C."/>
            <person name="Calvi B.R."/>
            <person name="Bernardo de Carvalho A."/>
            <person name="Caspi A."/>
            <person name="Castrezana S."/>
            <person name="Celniker S.E."/>
            <person name="Chang J.L."/>
            <person name="Chapple C."/>
            <person name="Chatterji S."/>
            <person name="Chinwalla A."/>
            <person name="Civetta A."/>
            <person name="Clifton S.W."/>
            <person name="Comeron J.M."/>
            <person name="Costello J.C."/>
            <person name="Coyne J.A."/>
            <person name="Daub J."/>
            <person name="David R.G."/>
            <person name="Delcher A.L."/>
            <person name="Delehaunty K."/>
            <person name="Do C.B."/>
            <person name="Ebling H."/>
            <person name="Edwards K."/>
            <person name="Eickbush T."/>
            <person name="Evans J.D."/>
            <person name="Filipski A."/>
            <person name="Findeiss S."/>
            <person name="Freyhult E."/>
            <person name="Fulton L."/>
            <person name="Fulton R."/>
            <person name="Garcia A.C."/>
            <person name="Gardiner A."/>
            <person name="Garfield D.A."/>
            <person name="Garvin B.E."/>
            <person name="Gibson G."/>
            <person name="Gilbert D."/>
            <person name="Gnerre S."/>
            <person name="Godfrey J."/>
            <person name="Good R."/>
            <person name="Gotea V."/>
            <person name="Gravely B."/>
            <person name="Greenberg A.J."/>
            <person name="Griffiths-Jones S."/>
            <person name="Gross S."/>
            <person name="Guigo R."/>
            <person name="Gustafson E.A."/>
            <person name="Haerty W."/>
            <person name="Hahn M.W."/>
            <person name="Halligan D.L."/>
            <person name="Halpern A.L."/>
            <person name="Halter G.M."/>
            <person name="Han M.V."/>
            <person name="Heger A."/>
            <person name="Hillier L."/>
            <person name="Hinrichs A.S."/>
            <person name="Holmes I."/>
            <person name="Hoskins R.A."/>
            <person name="Hubisz M.J."/>
            <person name="Hultmark D."/>
            <person name="Huntley M.A."/>
            <person name="Jaffe D.B."/>
            <person name="Jagadeeshan S."/>
            <person name="Jeck W.R."/>
            <person name="Johnson J."/>
            <person name="Jones C.D."/>
            <person name="Jordan W.C."/>
            <person name="Karpen G.H."/>
            <person name="Kataoka E."/>
            <person name="Keightley P.D."/>
            <person name="Kheradpour P."/>
            <person name="Kirkness E.F."/>
            <person name="Koerich L.B."/>
            <person name="Kristiansen K."/>
            <person name="Kudrna D."/>
            <person name="Kulathinal R.J."/>
            <person name="Kumar S."/>
            <person name="Kwok R."/>
            <person name="Lander E."/>
            <person name="Langley C.H."/>
            <person name="Lapoint R."/>
            <person name="Lazzaro B.P."/>
            <person name="Lee S.J."/>
            <person name="Levesque L."/>
            <person name="Li R."/>
            <person name="Lin C.F."/>
            <person name="Lin M.F."/>
            <person name="Lindblad-Toh K."/>
            <person name="Llopart A."/>
            <person name="Long M."/>
            <person name="Low L."/>
            <person name="Lozovsky E."/>
            <person name="Lu J."/>
            <person name="Luo M."/>
            <person name="Machado C.A."/>
            <person name="Makalowski W."/>
            <person name="Marzo M."/>
            <person name="Matsuda M."/>
            <person name="Matzkin L."/>
            <person name="McAllister B."/>
            <person name="McBride C.S."/>
            <person name="McKernan B."/>
            <person name="McKernan K."/>
            <person name="Mendez-Lago M."/>
            <person name="Minx P."/>
            <person name="Mollenhauer M.U."/>
            <person name="Montooth K."/>
            <person name="Mount S.M."/>
            <person name="Mu X."/>
            <person name="Myers E."/>
            <person name="Negre B."/>
            <person name="Newfeld S."/>
            <person name="Nielsen R."/>
            <person name="Noor M.A."/>
            <person name="O'Grady P."/>
            <person name="Pachter L."/>
            <person name="Papaceit M."/>
            <person name="Parisi M.J."/>
            <person name="Parisi M."/>
            <person name="Parts L."/>
            <person name="Pedersen J.S."/>
            <person name="Pesole G."/>
            <person name="Phillippy A.M."/>
            <person name="Ponting C.P."/>
            <person name="Pop M."/>
            <person name="Porcelli D."/>
            <person name="Powell J.R."/>
            <person name="Prohaska S."/>
            <person name="Pruitt K."/>
            <person name="Puig M."/>
            <person name="Quesneville H."/>
            <person name="Ram K.R."/>
            <person name="Rand D."/>
            <person name="Rasmussen M.D."/>
            <person name="Reed L.K."/>
            <person name="Reenan R."/>
            <person name="Reily A."/>
            <person name="Remington K.A."/>
            <person name="Rieger T.T."/>
            <person name="Ritchie M.G."/>
            <person name="Robin C."/>
            <person name="Rogers Y.H."/>
            <person name="Rohde C."/>
            <person name="Rozas J."/>
            <person name="Rubenfield M.J."/>
            <person name="Ruiz A."/>
            <person name="Russo S."/>
            <person name="Salzberg S.L."/>
            <person name="Sanchez-Gracia A."/>
            <person name="Saranga D.J."/>
            <person name="Sato H."/>
            <person name="Schaeffer S.W."/>
            <person name="Schatz M.C."/>
            <person name="Schlenke T."/>
            <person name="Schwartz R."/>
            <person name="Segarra C."/>
            <person name="Singh R.S."/>
            <person name="Sirot L."/>
            <person name="Sirota M."/>
            <person name="Sisneros N.B."/>
            <person name="Smith C.D."/>
            <person name="Smith T.F."/>
            <person name="Spieth J."/>
            <person name="Stage D.E."/>
            <person name="Stark A."/>
            <person name="Stephan W."/>
            <person name="Strausberg R.L."/>
            <person name="Strempel S."/>
            <person name="Sturgill D."/>
            <person name="Sutton G."/>
            <person name="Sutton G.G."/>
            <person name="Tao W."/>
            <person name="Teichmann S."/>
            <person name="Tobari Y.N."/>
            <person name="Tomimura Y."/>
            <person name="Tsolas J.M."/>
            <person name="Valente V.L."/>
            <person name="Venter E."/>
            <person name="Venter J.C."/>
            <person name="Vicario S."/>
            <person name="Vieira F.G."/>
            <person name="Vilella A.J."/>
            <person name="Villasante A."/>
            <person name="Walenz B."/>
            <person name="Wang J."/>
            <person name="Wasserman M."/>
            <person name="Watts T."/>
            <person name="Wilson D."/>
            <person name="Wilson R.K."/>
            <person name="Wing R.A."/>
            <person name="Wolfner M.F."/>
            <person name="Wong A."/>
            <person name="Wong G.K."/>
            <person name="Wu C.I."/>
            <person name="Wu G."/>
            <person name="Yamamoto D."/>
            <person name="Yang H.P."/>
            <person name="Yang S.P."/>
            <person name="Yorke J.A."/>
            <person name="Yoshida K."/>
            <person name="Zdobnov E."/>
            <person name="Zhang P."/>
            <person name="Zhang Y."/>
            <person name="Zimin A.V."/>
            <person name="Baldwin J."/>
            <person name="Abdouelleil A."/>
            <person name="Abdulkadir J."/>
            <person name="Abebe A."/>
            <person name="Abera B."/>
            <person name="Abreu J."/>
            <person name="Acer S.C."/>
            <person name="Aftuck L."/>
            <person name="Alexander A."/>
            <person name="An P."/>
            <person name="Anderson E."/>
            <person name="Anderson S."/>
            <person name="Arachi H."/>
            <person name="Azer M."/>
            <person name="Bachantsang P."/>
            <person name="Barry A."/>
            <person name="Bayul T."/>
            <person name="Berlin A."/>
            <person name="Bessette D."/>
            <person name="Bloom T."/>
            <person name="Blye J."/>
            <person name="Boguslavskiy L."/>
            <person name="Bonnet C."/>
            <person name="Boukhgalter B."/>
            <person name="Bourzgui I."/>
            <person name="Brown A."/>
            <person name="Cahill P."/>
            <person name="Channer S."/>
            <person name="Cheshatsang Y."/>
            <person name="Chuda L."/>
            <person name="Citroen M."/>
            <person name="Collymore A."/>
            <person name="Cooke P."/>
            <person name="Costello M."/>
            <person name="D'Aco K."/>
            <person name="Daza R."/>
            <person name="De Haan G."/>
            <person name="DeGray S."/>
            <person name="DeMaso C."/>
            <person name="Dhargay N."/>
            <person name="Dooley K."/>
            <person name="Dooley E."/>
            <person name="Doricent M."/>
            <person name="Dorje P."/>
            <person name="Dorjee K."/>
            <person name="Dupes A."/>
            <person name="Elong R."/>
            <person name="Falk J."/>
            <person name="Farina A."/>
            <person name="Faro S."/>
            <person name="Ferguson D."/>
            <person name="Fisher S."/>
            <person name="Foley C.D."/>
            <person name="Franke A."/>
            <person name="Friedrich D."/>
            <person name="Gadbois L."/>
            <person name="Gearin G."/>
            <person name="Gearin C.R."/>
            <person name="Giannoukos G."/>
            <person name="Goode T."/>
            <person name="Graham J."/>
            <person name="Grandbois E."/>
            <person name="Grewal S."/>
            <person name="Gyaltsen K."/>
            <person name="Hafez N."/>
            <person name="Hagos B."/>
            <person name="Hall J."/>
            <person name="Henson C."/>
            <person name="Hollinger A."/>
            <person name="Honan T."/>
            <person name="Huard M.D."/>
            <person name="Hughes L."/>
            <person name="Hurhula B."/>
            <person name="Husby M.E."/>
            <person name="Kamat A."/>
            <person name="Kanga B."/>
            <person name="Kashin S."/>
            <person name="Khazanovich D."/>
            <person name="Kisner P."/>
            <person name="Lance K."/>
            <person name="Lara M."/>
            <person name="Lee W."/>
            <person name="Lennon N."/>
            <person name="Letendre F."/>
            <person name="LeVine R."/>
            <person name="Lipovsky A."/>
            <person name="Liu X."/>
            <person name="Liu J."/>
            <person name="Liu S."/>
            <person name="Lokyitsang T."/>
            <person name="Lokyitsang Y."/>
            <person name="Lubonja R."/>
            <person name="Lui A."/>
            <person name="MacDonald P."/>
            <person name="Magnisalis V."/>
            <person name="Maru K."/>
            <person name="Matthews C."/>
            <person name="McCusker W."/>
            <person name="McDonough S."/>
            <person name="Mehta T."/>
            <person name="Meldrim J."/>
            <person name="Meneus L."/>
            <person name="Mihai O."/>
            <person name="Mihalev A."/>
            <person name="Mihova T."/>
            <person name="Mittelman R."/>
            <person name="Mlenga V."/>
            <person name="Montmayeur A."/>
            <person name="Mulrain L."/>
            <person name="Navidi A."/>
            <person name="Naylor J."/>
            <person name="Negash T."/>
            <person name="Nguyen T."/>
            <person name="Nguyen N."/>
            <person name="Nicol R."/>
            <person name="Norbu C."/>
            <person name="Norbu N."/>
            <person name="Novod N."/>
            <person name="O'Neill B."/>
            <person name="Osman S."/>
            <person name="Markiewicz E."/>
            <person name="Oyono O.L."/>
            <person name="Patti C."/>
            <person name="Phunkhang P."/>
            <person name="Pierre F."/>
            <person name="Priest M."/>
            <person name="Raghuraman S."/>
            <person name="Rege F."/>
            <person name="Reyes R."/>
            <person name="Rise C."/>
            <person name="Rogov P."/>
            <person name="Ross K."/>
            <person name="Ryan E."/>
            <person name="Settipalli S."/>
            <person name="Shea T."/>
            <person name="Sherpa N."/>
            <person name="Shi L."/>
            <person name="Shih D."/>
            <person name="Sparrow T."/>
            <person name="Spaulding J."/>
            <person name="Stalker J."/>
            <person name="Stange-Thomann N."/>
            <person name="Stavropoulos S."/>
            <person name="Stone C."/>
            <person name="Strader C."/>
            <person name="Tesfaye S."/>
            <person name="Thomson T."/>
            <person name="Thoulutsang Y."/>
            <person name="Thoulutsang D."/>
            <person name="Topham K."/>
            <person name="Topping I."/>
            <person name="Tsamla T."/>
            <person name="Vassiliev H."/>
            <person name="Vo A."/>
            <person name="Wangchuk T."/>
            <person name="Wangdi T."/>
            <person name="Weiand M."/>
            <person name="Wilkinson J."/>
            <person name="Wilson A."/>
            <person name="Yadav S."/>
            <person name="Young G."/>
            <person name="Yu Q."/>
            <person name="Zembek L."/>
            <person name="Zhong D."/>
            <person name="Zimmer A."/>
            <person name="Zwirko Z."/>
            <person name="Jaffe D.B."/>
            <person name="Alvarez P."/>
            <person name="Brockman W."/>
            <person name="Butler J."/>
            <person name="Chin C."/>
            <person name="Gnerre S."/>
            <person name="Grabherr M."/>
            <person name="Kleber M."/>
            <person name="Mauceli E."/>
            <person name="MacCallum I."/>
        </authorList>
    </citation>
    <scope>NUCLEOTIDE SEQUENCE [LARGE SCALE GENOMIC DNA]</scope>
    <source>
        <strain evidence="3">Rob3c / Tucson 14021-0248.25</strain>
    </source>
</reference>
<dbReference type="HOGENOM" id="CLU_2724905_0_0_1"/>
<protein>
    <submittedName>
        <fullName evidence="2">GM24138</fullName>
    </submittedName>
</protein>
<feature type="region of interest" description="Disordered" evidence="1">
    <location>
        <begin position="38"/>
        <end position="72"/>
    </location>
</feature>
<proteinExistence type="predicted"/>
<feature type="compositionally biased region" description="Polar residues" evidence="1">
    <location>
        <begin position="61"/>
        <end position="72"/>
    </location>
</feature>
<keyword evidence="3" id="KW-1185">Reference proteome</keyword>
<dbReference type="AlphaFoldDB" id="B4HF85"/>
<sequence>MTCAEFLAVQPTCARVYHESAIAGQLKWLKDGAMAKCNLQAGQQPPPHRDPHPREKIESLKLQTFARQRLSQ</sequence>